<evidence type="ECO:0000313" key="2">
    <source>
        <dbReference type="EMBL" id="MBS9532398.1"/>
    </source>
</evidence>
<organism evidence="2 3">
    <name type="scientific">Mycolicibacter acidiphilus</name>
    <dbReference type="NCBI Taxonomy" id="2835306"/>
    <lineage>
        <taxon>Bacteria</taxon>
        <taxon>Bacillati</taxon>
        <taxon>Actinomycetota</taxon>
        <taxon>Actinomycetes</taxon>
        <taxon>Mycobacteriales</taxon>
        <taxon>Mycobacteriaceae</taxon>
        <taxon>Mycolicibacter</taxon>
    </lineage>
</organism>
<feature type="domain" description="Glutaredoxin" evidence="1">
    <location>
        <begin position="11"/>
        <end position="69"/>
    </location>
</feature>
<dbReference type="Proteomes" id="UP001519535">
    <property type="component" value="Unassembled WGS sequence"/>
</dbReference>
<dbReference type="Gene3D" id="3.40.30.10">
    <property type="entry name" value="Glutaredoxin"/>
    <property type="match status" value="1"/>
</dbReference>
<dbReference type="CDD" id="cd02976">
    <property type="entry name" value="NrdH"/>
    <property type="match status" value="1"/>
</dbReference>
<dbReference type="InterPro" id="IPR036249">
    <property type="entry name" value="Thioredoxin-like_sf"/>
</dbReference>
<sequence length="88" mass="9472">MVSIDHGLPEVIVLTKPHCQPCRATTRALAQAGIPFDVIDLTADDDGRQMVLDLGYSSAPVVVAGEEHWSGHRPDRISELARGRRGAA</sequence>
<dbReference type="InterPro" id="IPR002109">
    <property type="entry name" value="Glutaredoxin"/>
</dbReference>
<dbReference type="RefSeq" id="WP_214091286.1">
    <property type="nucleotide sequence ID" value="NZ_JAHCLR010000003.1"/>
</dbReference>
<proteinExistence type="predicted"/>
<keyword evidence="3" id="KW-1185">Reference proteome</keyword>
<reference evidence="2 3" key="1">
    <citation type="submission" date="2021-05" db="EMBL/GenBank/DDBJ databases">
        <title>Mycobacterium acidophilum sp. nov., an extremely acid-tolerant member of the genus Mycobacterium.</title>
        <authorList>
            <person name="Xia J."/>
        </authorList>
    </citation>
    <scope>NUCLEOTIDE SEQUENCE [LARGE SCALE GENOMIC DNA]</scope>
    <source>
        <strain evidence="2 3">M1</strain>
    </source>
</reference>
<comment type="caution">
    <text evidence="2">The sequence shown here is derived from an EMBL/GenBank/DDBJ whole genome shotgun (WGS) entry which is preliminary data.</text>
</comment>
<protein>
    <submittedName>
        <fullName evidence="2">Glutaredoxin family protein</fullName>
    </submittedName>
</protein>
<evidence type="ECO:0000259" key="1">
    <source>
        <dbReference type="Pfam" id="PF00462"/>
    </source>
</evidence>
<evidence type="ECO:0000313" key="3">
    <source>
        <dbReference type="Proteomes" id="UP001519535"/>
    </source>
</evidence>
<gene>
    <name evidence="2" type="ORF">KIH27_02205</name>
</gene>
<name>A0ABS5RDN8_9MYCO</name>
<dbReference type="Pfam" id="PF00462">
    <property type="entry name" value="Glutaredoxin"/>
    <property type="match status" value="1"/>
</dbReference>
<dbReference type="EMBL" id="JAHCLR010000003">
    <property type="protein sequence ID" value="MBS9532398.1"/>
    <property type="molecule type" value="Genomic_DNA"/>
</dbReference>
<accession>A0ABS5RDN8</accession>
<dbReference type="SUPFAM" id="SSF52833">
    <property type="entry name" value="Thioredoxin-like"/>
    <property type="match status" value="1"/>
</dbReference>
<dbReference type="PROSITE" id="PS51354">
    <property type="entry name" value="GLUTAREDOXIN_2"/>
    <property type="match status" value="1"/>
</dbReference>